<evidence type="ECO:0000256" key="1">
    <source>
        <dbReference type="SAM" id="Phobius"/>
    </source>
</evidence>
<dbReference type="GO" id="GO:0008948">
    <property type="term" value="F:oxaloacetate decarboxylase activity"/>
    <property type="evidence" value="ECO:0007669"/>
    <property type="project" value="UniProtKB-EC"/>
</dbReference>
<dbReference type="EMBL" id="SNRY01003405">
    <property type="protein sequence ID" value="KAA6321101.1"/>
    <property type="molecule type" value="Genomic_DNA"/>
</dbReference>
<gene>
    <name evidence="2" type="ORF">EZS27_029209</name>
</gene>
<keyword evidence="1" id="KW-0472">Membrane</keyword>
<keyword evidence="2" id="KW-0456">Lyase</keyword>
<proteinExistence type="predicted"/>
<dbReference type="EC" id="4.1.1.112" evidence="2"/>
<keyword evidence="1" id="KW-1133">Transmembrane helix</keyword>
<feature type="transmembrane region" description="Helical" evidence="1">
    <location>
        <begin position="6"/>
        <end position="26"/>
    </location>
</feature>
<sequence length="27" mass="2945">MENIGIALLLMVVGMTTVFIILLIVIN</sequence>
<name>A0A5J4QJR7_9ZZZZ</name>
<feature type="non-terminal residue" evidence="2">
    <location>
        <position position="27"/>
    </location>
</feature>
<keyword evidence="1" id="KW-0812">Transmembrane</keyword>
<accession>A0A5J4QJR7</accession>
<organism evidence="2">
    <name type="scientific">termite gut metagenome</name>
    <dbReference type="NCBI Taxonomy" id="433724"/>
    <lineage>
        <taxon>unclassified sequences</taxon>
        <taxon>metagenomes</taxon>
        <taxon>organismal metagenomes</taxon>
    </lineage>
</organism>
<comment type="caution">
    <text evidence="2">The sequence shown here is derived from an EMBL/GenBank/DDBJ whole genome shotgun (WGS) entry which is preliminary data.</text>
</comment>
<evidence type="ECO:0000313" key="2">
    <source>
        <dbReference type="EMBL" id="KAA6321101.1"/>
    </source>
</evidence>
<protein>
    <submittedName>
        <fullName evidence="2">Oxaloacetate decarboxylase gamma chain</fullName>
        <ecNumber evidence="2">4.1.1.112</ecNumber>
    </submittedName>
</protein>
<dbReference type="AlphaFoldDB" id="A0A5J4QJR7"/>
<reference evidence="2" key="1">
    <citation type="submission" date="2019-03" db="EMBL/GenBank/DDBJ databases">
        <title>Single cell metagenomics reveals metabolic interactions within the superorganism composed of flagellate Streblomastix strix and complex community of Bacteroidetes bacteria on its surface.</title>
        <authorList>
            <person name="Treitli S.C."/>
            <person name="Kolisko M."/>
            <person name="Husnik F."/>
            <person name="Keeling P."/>
            <person name="Hampl V."/>
        </authorList>
    </citation>
    <scope>NUCLEOTIDE SEQUENCE</scope>
    <source>
        <strain evidence="2">STM</strain>
    </source>
</reference>